<dbReference type="RefSeq" id="WP_057743744.1">
    <property type="nucleotide sequence ID" value="NZ_BJLU01000001.1"/>
</dbReference>
<comment type="caution">
    <text evidence="1">The sequence shown here is derived from an EMBL/GenBank/DDBJ whole genome shotgun (WGS) entry which is preliminary data.</text>
</comment>
<name>A0A0R2HB03_WEIVI</name>
<sequence>MTDETLPISDLEYGGSYTNCVIINDGAPLRLDTMQFEKCTFSTINFDESEILDCTFIHCDFSNTDWSGSIIYRSLFENCRLVGIDLAQTQLKDTRYTNCHALYANFSEAKMTNTAFQTTQLTESYFQNLLSIKKTTFVACQLDGADFGGTSLKGVDFSKSNFESLVFSPELMAGCTLNQEQAAIFMINLGVKIK</sequence>
<protein>
    <recommendedName>
        <fullName evidence="3">Pentapeptide repeat-containing protein</fullName>
    </recommendedName>
</protein>
<accession>A0A0R2HB03</accession>
<dbReference type="PANTHER" id="PTHR42999:SF1">
    <property type="entry name" value="PENTAPEPTIDE REPEAT-CONTAINING PROTEIN"/>
    <property type="match status" value="1"/>
</dbReference>
<dbReference type="SUPFAM" id="SSF141571">
    <property type="entry name" value="Pentapeptide repeat-like"/>
    <property type="match status" value="1"/>
</dbReference>
<proteinExistence type="predicted"/>
<dbReference type="Pfam" id="PF13599">
    <property type="entry name" value="Pentapeptide_4"/>
    <property type="match status" value="1"/>
</dbReference>
<dbReference type="Pfam" id="PF00805">
    <property type="entry name" value="Pentapeptide"/>
    <property type="match status" value="1"/>
</dbReference>
<dbReference type="Gene3D" id="2.160.20.80">
    <property type="entry name" value="E3 ubiquitin-protein ligase SopA"/>
    <property type="match status" value="1"/>
</dbReference>
<evidence type="ECO:0008006" key="3">
    <source>
        <dbReference type="Google" id="ProtNLM"/>
    </source>
</evidence>
<organism evidence="1 2">
    <name type="scientific">Weissella viridescens</name>
    <name type="common">Lactobacillus viridescens</name>
    <dbReference type="NCBI Taxonomy" id="1629"/>
    <lineage>
        <taxon>Bacteria</taxon>
        <taxon>Bacillati</taxon>
        <taxon>Bacillota</taxon>
        <taxon>Bacilli</taxon>
        <taxon>Lactobacillales</taxon>
        <taxon>Lactobacillaceae</taxon>
        <taxon>Weissella</taxon>
    </lineage>
</organism>
<evidence type="ECO:0000313" key="2">
    <source>
        <dbReference type="Proteomes" id="UP000051992"/>
    </source>
</evidence>
<dbReference type="InterPro" id="IPR052949">
    <property type="entry name" value="PA_immunity-related"/>
</dbReference>
<dbReference type="PANTHER" id="PTHR42999">
    <property type="entry name" value="ANTIBIOTIC RESISTANCE PROTEIN MCBG"/>
    <property type="match status" value="1"/>
</dbReference>
<evidence type="ECO:0000313" key="1">
    <source>
        <dbReference type="EMBL" id="KRN46922.1"/>
    </source>
</evidence>
<dbReference type="AlphaFoldDB" id="A0A0R2HB03"/>
<dbReference type="EMBL" id="JQBM01000001">
    <property type="protein sequence ID" value="KRN46922.1"/>
    <property type="molecule type" value="Genomic_DNA"/>
</dbReference>
<keyword evidence="2" id="KW-1185">Reference proteome</keyword>
<dbReference type="Proteomes" id="UP000051992">
    <property type="component" value="Unassembled WGS sequence"/>
</dbReference>
<dbReference type="OrthoDB" id="9798656at2"/>
<reference evidence="1 2" key="1">
    <citation type="journal article" date="2015" name="Genome Announc.">
        <title>Expanding the biotechnology potential of lactobacilli through comparative genomics of 213 strains and associated genera.</title>
        <authorList>
            <person name="Sun Z."/>
            <person name="Harris H.M."/>
            <person name="McCann A."/>
            <person name="Guo C."/>
            <person name="Argimon S."/>
            <person name="Zhang W."/>
            <person name="Yang X."/>
            <person name="Jeffery I.B."/>
            <person name="Cooney J.C."/>
            <person name="Kagawa T.F."/>
            <person name="Liu W."/>
            <person name="Song Y."/>
            <person name="Salvetti E."/>
            <person name="Wrobel A."/>
            <person name="Rasinkangas P."/>
            <person name="Parkhill J."/>
            <person name="Rea M.C."/>
            <person name="O'Sullivan O."/>
            <person name="Ritari J."/>
            <person name="Douillard F.P."/>
            <person name="Paul Ross R."/>
            <person name="Yang R."/>
            <person name="Briner A.E."/>
            <person name="Felis G.E."/>
            <person name="de Vos W.M."/>
            <person name="Barrangou R."/>
            <person name="Klaenhammer T.R."/>
            <person name="Caufield P.W."/>
            <person name="Cui Y."/>
            <person name="Zhang H."/>
            <person name="O'Toole P.W."/>
        </authorList>
    </citation>
    <scope>NUCLEOTIDE SEQUENCE [LARGE SCALE GENOMIC DNA]</scope>
    <source>
        <strain evidence="1 2">DSM 20410</strain>
    </source>
</reference>
<dbReference type="PATRIC" id="fig|1629.5.peg.190"/>
<dbReference type="InterPro" id="IPR001646">
    <property type="entry name" value="5peptide_repeat"/>
</dbReference>
<gene>
    <name evidence="1" type="ORF">IV50_GL000188</name>
</gene>